<evidence type="ECO:0000256" key="4">
    <source>
        <dbReference type="ARBA" id="ARBA00022967"/>
    </source>
</evidence>
<keyword evidence="7" id="KW-0520">NAD</keyword>
<dbReference type="GO" id="GO:0031090">
    <property type="term" value="C:organelle membrane"/>
    <property type="evidence" value="ECO:0007669"/>
    <property type="project" value="UniProtKB-ARBA"/>
</dbReference>
<protein>
    <submittedName>
        <fullName evidence="11">NADH-quinone oxidoreductase subunit NuoE</fullName>
    </submittedName>
</protein>
<dbReference type="FunFam" id="3.40.30.10:FF:000022">
    <property type="entry name" value="NADH dehydrogenase flavoprotein 2, mitochondrial"/>
    <property type="match status" value="1"/>
</dbReference>
<dbReference type="GO" id="GO:0098796">
    <property type="term" value="C:membrane protein complex"/>
    <property type="evidence" value="ECO:0007669"/>
    <property type="project" value="UniProtKB-ARBA"/>
</dbReference>
<dbReference type="GO" id="GO:0022890">
    <property type="term" value="F:inorganic cation transmembrane transporter activity"/>
    <property type="evidence" value="ECO:0007669"/>
    <property type="project" value="UniProtKB-ARBA"/>
</dbReference>
<dbReference type="InterPro" id="IPR036249">
    <property type="entry name" value="Thioredoxin-like_sf"/>
</dbReference>
<keyword evidence="5" id="KW-0408">Iron</keyword>
<dbReference type="PROSITE" id="PS01099">
    <property type="entry name" value="COMPLEX1_24K"/>
    <property type="match status" value="1"/>
</dbReference>
<keyword evidence="2" id="KW-0001">2Fe-2S</keyword>
<evidence type="ECO:0000256" key="1">
    <source>
        <dbReference type="ARBA" id="ARBA00010643"/>
    </source>
</evidence>
<dbReference type="InterPro" id="IPR002023">
    <property type="entry name" value="NuoE-like"/>
</dbReference>
<dbReference type="Gene3D" id="1.10.10.1590">
    <property type="entry name" value="NADH-quinone oxidoreductase subunit E"/>
    <property type="match status" value="1"/>
</dbReference>
<evidence type="ECO:0000256" key="6">
    <source>
        <dbReference type="ARBA" id="ARBA00023014"/>
    </source>
</evidence>
<name>A0A2J7TI49_METSI</name>
<evidence type="ECO:0000256" key="2">
    <source>
        <dbReference type="ARBA" id="ARBA00022714"/>
    </source>
</evidence>
<keyword evidence="6" id="KW-0411">Iron-sulfur</keyword>
<dbReference type="Proteomes" id="UP000236286">
    <property type="component" value="Unassembled WGS sequence"/>
</dbReference>
<dbReference type="EMBL" id="PDZR01000007">
    <property type="protein sequence ID" value="PNG26461.1"/>
    <property type="molecule type" value="Genomic_DNA"/>
</dbReference>
<evidence type="ECO:0000256" key="5">
    <source>
        <dbReference type="ARBA" id="ARBA00023004"/>
    </source>
</evidence>
<accession>A0A2J7TI49</accession>
<comment type="caution">
    <text evidence="11">The sequence shown here is derived from an EMBL/GenBank/DDBJ whole genome shotgun (WGS) entry which is preliminary data.</text>
</comment>
<keyword evidence="3" id="KW-0479">Metal-binding</keyword>
<dbReference type="CDD" id="cd03064">
    <property type="entry name" value="TRX_Fd_NuoE"/>
    <property type="match status" value="1"/>
</dbReference>
<dbReference type="Gene3D" id="3.40.30.10">
    <property type="entry name" value="Glutaredoxin"/>
    <property type="match status" value="1"/>
</dbReference>
<evidence type="ECO:0000256" key="8">
    <source>
        <dbReference type="ARBA" id="ARBA00034078"/>
    </source>
</evidence>
<dbReference type="InterPro" id="IPR041921">
    <property type="entry name" value="NuoE_N"/>
</dbReference>
<dbReference type="GO" id="GO:1902494">
    <property type="term" value="C:catalytic complex"/>
    <property type="evidence" value="ECO:0007669"/>
    <property type="project" value="UniProtKB-ARBA"/>
</dbReference>
<evidence type="ECO:0000256" key="3">
    <source>
        <dbReference type="ARBA" id="ARBA00022723"/>
    </source>
</evidence>
<dbReference type="GO" id="GO:0003954">
    <property type="term" value="F:NADH dehydrogenase activity"/>
    <property type="evidence" value="ECO:0007669"/>
    <property type="project" value="TreeGrafter"/>
</dbReference>
<dbReference type="RefSeq" id="WP_102843344.1">
    <property type="nucleotide sequence ID" value="NZ_PDZR01000007.1"/>
</dbReference>
<dbReference type="GO" id="GO:0008324">
    <property type="term" value="F:monoatomic cation transmembrane transporter activity"/>
    <property type="evidence" value="ECO:0007669"/>
    <property type="project" value="UniProtKB-ARBA"/>
</dbReference>
<dbReference type="AlphaFoldDB" id="A0A2J7TI49"/>
<evidence type="ECO:0000313" key="11">
    <source>
        <dbReference type="EMBL" id="PNG26461.1"/>
    </source>
</evidence>
<evidence type="ECO:0000256" key="10">
    <source>
        <dbReference type="SAM" id="MobiDB-lite"/>
    </source>
</evidence>
<organism evidence="11 12">
    <name type="scientific">Methylocella silvestris</name>
    <dbReference type="NCBI Taxonomy" id="199596"/>
    <lineage>
        <taxon>Bacteria</taxon>
        <taxon>Pseudomonadati</taxon>
        <taxon>Pseudomonadota</taxon>
        <taxon>Alphaproteobacteria</taxon>
        <taxon>Hyphomicrobiales</taxon>
        <taxon>Beijerinckiaceae</taxon>
        <taxon>Methylocella</taxon>
    </lineage>
</organism>
<dbReference type="NCBIfam" id="NF005724">
    <property type="entry name" value="PRK07539.1-4"/>
    <property type="match status" value="1"/>
</dbReference>
<evidence type="ECO:0000313" key="12">
    <source>
        <dbReference type="Proteomes" id="UP000236286"/>
    </source>
</evidence>
<dbReference type="InterPro" id="IPR042128">
    <property type="entry name" value="NuoE_dom"/>
</dbReference>
<keyword evidence="4" id="KW-1278">Translocase</keyword>
<reference evidence="11 12" key="1">
    <citation type="submission" date="2017-10" db="EMBL/GenBank/DDBJ databases">
        <title>Genome announcement of Methylocella silvestris TVC from permafrost.</title>
        <authorList>
            <person name="Wang J."/>
            <person name="Geng K."/>
            <person name="Ul-Haque F."/>
            <person name="Crombie A.T."/>
            <person name="Street L.E."/>
            <person name="Wookey P.A."/>
            <person name="Murrell J.C."/>
            <person name="Pratscher J."/>
        </authorList>
    </citation>
    <scope>NUCLEOTIDE SEQUENCE [LARGE SCALE GENOMIC DNA]</scope>
    <source>
        <strain evidence="11 12">TVC</strain>
    </source>
</reference>
<dbReference type="NCBIfam" id="TIGR01958">
    <property type="entry name" value="nuoE_fam"/>
    <property type="match status" value="1"/>
</dbReference>
<feature type="region of interest" description="Disordered" evidence="10">
    <location>
        <begin position="215"/>
        <end position="264"/>
    </location>
</feature>
<feature type="compositionally biased region" description="Basic and acidic residues" evidence="10">
    <location>
        <begin position="236"/>
        <end position="245"/>
    </location>
</feature>
<comment type="similarity">
    <text evidence="1">Belongs to the complex I 24 kDa subunit family.</text>
</comment>
<comment type="catalytic activity">
    <reaction evidence="9">
        <text>a quinone + NADH + 5 H(+)(in) = a quinol + NAD(+) + 4 H(+)(out)</text>
        <dbReference type="Rhea" id="RHEA:57888"/>
        <dbReference type="ChEBI" id="CHEBI:15378"/>
        <dbReference type="ChEBI" id="CHEBI:24646"/>
        <dbReference type="ChEBI" id="CHEBI:57540"/>
        <dbReference type="ChEBI" id="CHEBI:57945"/>
        <dbReference type="ChEBI" id="CHEBI:132124"/>
    </reaction>
</comment>
<proteinExistence type="inferred from homology"/>
<dbReference type="SUPFAM" id="SSF52833">
    <property type="entry name" value="Thioredoxin-like"/>
    <property type="match status" value="1"/>
</dbReference>
<dbReference type="Pfam" id="PF01257">
    <property type="entry name" value="2Fe-2S_thioredx"/>
    <property type="match status" value="1"/>
</dbReference>
<gene>
    <name evidence="11" type="ORF">CR492_08690</name>
</gene>
<dbReference type="GO" id="GO:0051537">
    <property type="term" value="F:2 iron, 2 sulfur cluster binding"/>
    <property type="evidence" value="ECO:0007669"/>
    <property type="project" value="UniProtKB-KW"/>
</dbReference>
<dbReference type="GO" id="GO:0031967">
    <property type="term" value="C:organelle envelope"/>
    <property type="evidence" value="ECO:0007669"/>
    <property type="project" value="UniProtKB-ARBA"/>
</dbReference>
<sequence length="264" mass="28283">MTVRRLAEVQPDSFAFSAENEAWADAIIAKYPQGRQASAVISLLWRAQKQNDYWLPRPAIEAVAEKLGMPYIRVLEIATFYSMFNLSPVGEYFVQLCGTTPCLLAGSDGIKSVLRNRIGEPGVVTADGKFSWNEVECLGACCNAPMVQINDDYFEDLTPDNFAKLLDDLAAGRPVRIGSQTGRVSSEPAGGLTALASFYGVSGQSGPYCVTEAPSMGDPAAARAELAAQSKAPAEPGHERLKQEEALSSGKPEPSVSSSDQTLN</sequence>
<dbReference type="GO" id="GO:0098662">
    <property type="term" value="P:inorganic cation transmembrane transport"/>
    <property type="evidence" value="ECO:0007669"/>
    <property type="project" value="UniProtKB-ARBA"/>
</dbReference>
<feature type="compositionally biased region" description="Low complexity" evidence="10">
    <location>
        <begin position="248"/>
        <end position="264"/>
    </location>
</feature>
<dbReference type="GO" id="GO:0046872">
    <property type="term" value="F:metal ion binding"/>
    <property type="evidence" value="ECO:0007669"/>
    <property type="project" value="UniProtKB-KW"/>
</dbReference>
<dbReference type="FunFam" id="1.10.10.1590:FF:000001">
    <property type="entry name" value="NADH-quinone oxidoreductase subunit E"/>
    <property type="match status" value="1"/>
</dbReference>
<dbReference type="OrthoDB" id="9807941at2"/>
<evidence type="ECO:0000256" key="7">
    <source>
        <dbReference type="ARBA" id="ARBA00023027"/>
    </source>
</evidence>
<dbReference type="GO" id="GO:0022804">
    <property type="term" value="F:active transmembrane transporter activity"/>
    <property type="evidence" value="ECO:0007669"/>
    <property type="project" value="UniProtKB-ARBA"/>
</dbReference>
<dbReference type="PANTHER" id="PTHR10371:SF3">
    <property type="entry name" value="NADH DEHYDROGENASE [UBIQUINONE] FLAVOPROTEIN 2, MITOCHONDRIAL"/>
    <property type="match status" value="1"/>
</dbReference>
<comment type="cofactor">
    <cofactor evidence="8">
        <name>[2Fe-2S] cluster</name>
        <dbReference type="ChEBI" id="CHEBI:190135"/>
    </cofactor>
</comment>
<evidence type="ECO:0000256" key="9">
    <source>
        <dbReference type="ARBA" id="ARBA00047712"/>
    </source>
</evidence>
<dbReference type="PANTHER" id="PTHR10371">
    <property type="entry name" value="NADH DEHYDROGENASE UBIQUINONE FLAVOPROTEIN 2, MITOCHONDRIAL"/>
    <property type="match status" value="1"/>
</dbReference>